<accession>A0A7J6WL82</accession>
<proteinExistence type="predicted"/>
<evidence type="ECO:0000259" key="1">
    <source>
        <dbReference type="Pfam" id="PF24758"/>
    </source>
</evidence>
<dbReference type="SUPFAM" id="SSF52058">
    <property type="entry name" value="L domain-like"/>
    <property type="match status" value="1"/>
</dbReference>
<reference evidence="2 3" key="1">
    <citation type="submission" date="2020-06" db="EMBL/GenBank/DDBJ databases">
        <title>Transcriptomic and genomic resources for Thalictrum thalictroides and T. hernandezii: Facilitating candidate gene discovery in an emerging model plant lineage.</title>
        <authorList>
            <person name="Arias T."/>
            <person name="Riano-Pachon D.M."/>
            <person name="Di Stilio V.S."/>
        </authorList>
    </citation>
    <scope>NUCLEOTIDE SEQUENCE [LARGE SCALE GENOMIC DNA]</scope>
    <source>
        <strain evidence="3">cv. WT478/WT964</strain>
        <tissue evidence="2">Leaves</tissue>
    </source>
</reference>
<keyword evidence="3" id="KW-1185">Reference proteome</keyword>
<comment type="caution">
    <text evidence="2">The sequence shown here is derived from an EMBL/GenBank/DDBJ whole genome shotgun (WGS) entry which is preliminary data.</text>
</comment>
<evidence type="ECO:0000313" key="3">
    <source>
        <dbReference type="Proteomes" id="UP000554482"/>
    </source>
</evidence>
<dbReference type="Pfam" id="PF24758">
    <property type="entry name" value="LRR_At5g56370"/>
    <property type="match status" value="1"/>
</dbReference>
<protein>
    <recommendedName>
        <fullName evidence="1">F-box/LRR-repeat protein 15/At3g58940/PEG3-like LRR domain-containing protein</fullName>
    </recommendedName>
</protein>
<sequence length="236" mass="26733">MGKMGSLFPSGLFSFESLYVLELDGCAEINNAPPFQGCSNLNVLTLKNMFLTDEVLHEILSYCGMLEKLFLHRIYRLKTPKVMHDNLKHWLNLHTPKLQYYYVVADNHTKYDSGMFGEYMKSAEILKMCSDFCREDDNLLSDSESSSQAVLPYDESTFWERQHLNDSISCSLRKLEMMEKMIIKCDDNCSKNGSASAIELLLLPKACPDISLVLKPSPSYLAAEGGSFDSWADSSE</sequence>
<gene>
    <name evidence="2" type="ORF">FRX31_012290</name>
</gene>
<dbReference type="AlphaFoldDB" id="A0A7J6WL82"/>
<dbReference type="OrthoDB" id="1163307at2759"/>
<feature type="domain" description="F-box/LRR-repeat protein 15/At3g58940/PEG3-like LRR" evidence="1">
    <location>
        <begin position="7"/>
        <end position="89"/>
    </location>
</feature>
<dbReference type="InterPro" id="IPR032675">
    <property type="entry name" value="LRR_dom_sf"/>
</dbReference>
<dbReference type="Proteomes" id="UP000554482">
    <property type="component" value="Unassembled WGS sequence"/>
</dbReference>
<organism evidence="2 3">
    <name type="scientific">Thalictrum thalictroides</name>
    <name type="common">Rue-anemone</name>
    <name type="synonym">Anemone thalictroides</name>
    <dbReference type="NCBI Taxonomy" id="46969"/>
    <lineage>
        <taxon>Eukaryota</taxon>
        <taxon>Viridiplantae</taxon>
        <taxon>Streptophyta</taxon>
        <taxon>Embryophyta</taxon>
        <taxon>Tracheophyta</taxon>
        <taxon>Spermatophyta</taxon>
        <taxon>Magnoliopsida</taxon>
        <taxon>Ranunculales</taxon>
        <taxon>Ranunculaceae</taxon>
        <taxon>Thalictroideae</taxon>
        <taxon>Thalictrum</taxon>
    </lineage>
</organism>
<dbReference type="EMBL" id="JABWDY010013713">
    <property type="protein sequence ID" value="KAF5198124.1"/>
    <property type="molecule type" value="Genomic_DNA"/>
</dbReference>
<dbReference type="Gene3D" id="3.80.10.10">
    <property type="entry name" value="Ribonuclease Inhibitor"/>
    <property type="match status" value="1"/>
</dbReference>
<name>A0A7J6WL82_THATH</name>
<dbReference type="InterPro" id="IPR055411">
    <property type="entry name" value="LRR_FXL15/At3g58940/PEG3-like"/>
</dbReference>
<evidence type="ECO:0000313" key="2">
    <source>
        <dbReference type="EMBL" id="KAF5198124.1"/>
    </source>
</evidence>